<gene>
    <name evidence="1" type="ORF">DERYTH_LOCUS28212</name>
</gene>
<dbReference type="OrthoDB" id="2432879at2759"/>
<reference evidence="1" key="1">
    <citation type="submission" date="2021-06" db="EMBL/GenBank/DDBJ databases">
        <authorList>
            <person name="Kallberg Y."/>
            <person name="Tangrot J."/>
            <person name="Rosling A."/>
        </authorList>
    </citation>
    <scope>NUCLEOTIDE SEQUENCE</scope>
    <source>
        <strain evidence="1">MA453B</strain>
    </source>
</reference>
<comment type="caution">
    <text evidence="1">The sequence shown here is derived from an EMBL/GenBank/DDBJ whole genome shotgun (WGS) entry which is preliminary data.</text>
</comment>
<sequence>FPFTSKYLRDKDYKNRYITGTIKKKSEYRQSKFTVRKPYITELLKNIINYTENLLPPPDFDAIIPYYKEL</sequence>
<accession>A0A9N9KG55</accession>
<protein>
    <submittedName>
        <fullName evidence="1">78_t:CDS:1</fullName>
    </submittedName>
</protein>
<name>A0A9N9KG55_9GLOM</name>
<dbReference type="Proteomes" id="UP000789405">
    <property type="component" value="Unassembled WGS sequence"/>
</dbReference>
<dbReference type="EMBL" id="CAJVPY010069044">
    <property type="protein sequence ID" value="CAG8827053.1"/>
    <property type="molecule type" value="Genomic_DNA"/>
</dbReference>
<feature type="non-terminal residue" evidence="1">
    <location>
        <position position="1"/>
    </location>
</feature>
<organism evidence="1 2">
    <name type="scientific">Dentiscutata erythropus</name>
    <dbReference type="NCBI Taxonomy" id="1348616"/>
    <lineage>
        <taxon>Eukaryota</taxon>
        <taxon>Fungi</taxon>
        <taxon>Fungi incertae sedis</taxon>
        <taxon>Mucoromycota</taxon>
        <taxon>Glomeromycotina</taxon>
        <taxon>Glomeromycetes</taxon>
        <taxon>Diversisporales</taxon>
        <taxon>Gigasporaceae</taxon>
        <taxon>Dentiscutata</taxon>
    </lineage>
</organism>
<proteinExistence type="predicted"/>
<dbReference type="AlphaFoldDB" id="A0A9N9KG55"/>
<keyword evidence="2" id="KW-1185">Reference proteome</keyword>
<evidence type="ECO:0000313" key="2">
    <source>
        <dbReference type="Proteomes" id="UP000789405"/>
    </source>
</evidence>
<evidence type="ECO:0000313" key="1">
    <source>
        <dbReference type="EMBL" id="CAG8827053.1"/>
    </source>
</evidence>
<feature type="non-terminal residue" evidence="1">
    <location>
        <position position="70"/>
    </location>
</feature>